<dbReference type="CDD" id="cd09275">
    <property type="entry name" value="RNase_HI_RT_DIRS1"/>
    <property type="match status" value="1"/>
</dbReference>
<protein>
    <submittedName>
        <fullName evidence="2">Uncharacterized protein</fullName>
    </submittedName>
</protein>
<dbReference type="InterPro" id="IPR043502">
    <property type="entry name" value="DNA/RNA_pol_sf"/>
</dbReference>
<name>A0A6S7LJZ3_PARCT</name>
<dbReference type="Pfam" id="PF00078">
    <property type="entry name" value="RVT_1"/>
    <property type="match status" value="1"/>
</dbReference>
<dbReference type="OrthoDB" id="7462124at2759"/>
<feature type="region of interest" description="Disordered" evidence="1">
    <location>
        <begin position="92"/>
        <end position="125"/>
    </location>
</feature>
<evidence type="ECO:0000313" key="2">
    <source>
        <dbReference type="EMBL" id="CAB4033369.1"/>
    </source>
</evidence>
<dbReference type="PANTHER" id="PTHR33050:SF7">
    <property type="entry name" value="RIBONUCLEASE H"/>
    <property type="match status" value="1"/>
</dbReference>
<dbReference type="SUPFAM" id="SSF56672">
    <property type="entry name" value="DNA/RNA polymerases"/>
    <property type="match status" value="1"/>
</dbReference>
<keyword evidence="3" id="KW-1185">Reference proteome</keyword>
<dbReference type="EMBL" id="CACRXK020019192">
    <property type="protein sequence ID" value="CAB4033369.1"/>
    <property type="molecule type" value="Genomic_DNA"/>
</dbReference>
<organism evidence="2 3">
    <name type="scientific">Paramuricea clavata</name>
    <name type="common">Red gorgonian</name>
    <name type="synonym">Violescent sea-whip</name>
    <dbReference type="NCBI Taxonomy" id="317549"/>
    <lineage>
        <taxon>Eukaryota</taxon>
        <taxon>Metazoa</taxon>
        <taxon>Cnidaria</taxon>
        <taxon>Anthozoa</taxon>
        <taxon>Octocorallia</taxon>
        <taxon>Malacalcyonacea</taxon>
        <taxon>Plexauridae</taxon>
        <taxon>Paramuricea</taxon>
    </lineage>
</organism>
<sequence length="271" mass="30445">MDHCRYLRFSYHGNLYEFRCLPFGLSSAPRAFTKILKPVVVLICSLGIRIVIYLDDILLLHQKKNDLVQIFYQVDNLLQNLGFTIKPDTATGIPGGSAGHNEDDNLTSTREVGVNHPRSPPNPTDQSNIFREAIITYWQNESCCSDWGLESTLILSQPTARPGNIYSPIWQASKRFQVTLSQASMTELIWWSSPHLHTFNGQPLRPVPFDLTISTDASLLGWGATWNGVTTGGRWLPQEGKSHINWLELKAAYPGLQALFNSQTSIPNHIL</sequence>
<evidence type="ECO:0000313" key="3">
    <source>
        <dbReference type="Proteomes" id="UP001152795"/>
    </source>
</evidence>
<proteinExistence type="predicted"/>
<dbReference type="Gene3D" id="3.30.70.270">
    <property type="match status" value="1"/>
</dbReference>
<dbReference type="Proteomes" id="UP001152795">
    <property type="component" value="Unassembled WGS sequence"/>
</dbReference>
<gene>
    <name evidence="2" type="ORF">PACLA_8A049145</name>
</gene>
<dbReference type="PANTHER" id="PTHR33050">
    <property type="entry name" value="REVERSE TRANSCRIPTASE DOMAIN-CONTAINING PROTEIN"/>
    <property type="match status" value="1"/>
</dbReference>
<dbReference type="AlphaFoldDB" id="A0A6S7LJZ3"/>
<accession>A0A6S7LJZ3</accession>
<dbReference type="InterPro" id="IPR000477">
    <property type="entry name" value="RT_dom"/>
</dbReference>
<dbReference type="InterPro" id="IPR052055">
    <property type="entry name" value="Hepadnavirus_pol/RT"/>
</dbReference>
<evidence type="ECO:0000256" key="1">
    <source>
        <dbReference type="SAM" id="MobiDB-lite"/>
    </source>
</evidence>
<reference evidence="2" key="1">
    <citation type="submission" date="2020-04" db="EMBL/GenBank/DDBJ databases">
        <authorList>
            <person name="Alioto T."/>
            <person name="Alioto T."/>
            <person name="Gomez Garrido J."/>
        </authorList>
    </citation>
    <scope>NUCLEOTIDE SEQUENCE</scope>
    <source>
        <strain evidence="2">A484AB</strain>
    </source>
</reference>
<comment type="caution">
    <text evidence="2">The sequence shown here is derived from an EMBL/GenBank/DDBJ whole genome shotgun (WGS) entry which is preliminary data.</text>
</comment>
<dbReference type="InterPro" id="IPR043128">
    <property type="entry name" value="Rev_trsase/Diguanyl_cyclase"/>
</dbReference>